<dbReference type="FunFam" id="2.60.40.790:FF:000053">
    <property type="entry name" value="17.5 kDa class I heat shock protein"/>
    <property type="match status" value="1"/>
</dbReference>
<reference evidence="5 6" key="1">
    <citation type="submission" date="2022-12" db="EMBL/GenBank/DDBJ databases">
        <title>Chromosome-scale assembly of the Ensete ventricosum genome.</title>
        <authorList>
            <person name="Dussert Y."/>
            <person name="Stocks J."/>
            <person name="Wendawek A."/>
            <person name="Woldeyes F."/>
            <person name="Nichols R.A."/>
            <person name="Borrell J.S."/>
        </authorList>
    </citation>
    <scope>NUCLEOTIDE SEQUENCE [LARGE SCALE GENOMIC DNA]</scope>
    <source>
        <strain evidence="6">cv. Maze</strain>
        <tissue evidence="5">Seeds</tissue>
    </source>
</reference>
<evidence type="ECO:0000313" key="5">
    <source>
        <dbReference type="EMBL" id="KAJ8459936.1"/>
    </source>
</evidence>
<evidence type="ECO:0000256" key="1">
    <source>
        <dbReference type="ARBA" id="ARBA00023016"/>
    </source>
</evidence>
<sequence>MSTLVPWGEGRGAYDPFALEAWDPFAGFGNWMWDTGRRGVGDDTTALARTNVDWRETENSHIFTAEIPGVRKEEVKVEVEEGNILRISGERTKADEDVGDIWHRVERRRGRFMRRFRLPDNANMDEIKCSLENGVLTVAVPKKGQQVAPNVRAIDVS</sequence>
<dbReference type="PROSITE" id="PS01031">
    <property type="entry name" value="SHSP"/>
    <property type="match status" value="1"/>
</dbReference>
<name>A0AAV8P2R0_ENSVE</name>
<evidence type="ECO:0000256" key="2">
    <source>
        <dbReference type="PROSITE-ProRule" id="PRU00285"/>
    </source>
</evidence>
<dbReference type="Proteomes" id="UP001222027">
    <property type="component" value="Unassembled WGS sequence"/>
</dbReference>
<dbReference type="PANTHER" id="PTHR11527">
    <property type="entry name" value="HEAT-SHOCK PROTEIN 20 FAMILY MEMBER"/>
    <property type="match status" value="1"/>
</dbReference>
<dbReference type="SUPFAM" id="SSF49764">
    <property type="entry name" value="HSP20-like chaperones"/>
    <property type="match status" value="1"/>
</dbReference>
<gene>
    <name evidence="5" type="ORF">OPV22_032862</name>
</gene>
<comment type="caution">
    <text evidence="5">The sequence shown here is derived from an EMBL/GenBank/DDBJ whole genome shotgun (WGS) entry which is preliminary data.</text>
</comment>
<accession>A0AAV8P2R0</accession>
<dbReference type="AlphaFoldDB" id="A0AAV8P2R0"/>
<comment type="similarity">
    <text evidence="2 3">Belongs to the small heat shock protein (HSP20) family.</text>
</comment>
<evidence type="ECO:0000259" key="4">
    <source>
        <dbReference type="PROSITE" id="PS01031"/>
    </source>
</evidence>
<dbReference type="Pfam" id="PF00011">
    <property type="entry name" value="HSP20"/>
    <property type="match status" value="1"/>
</dbReference>
<protein>
    <recommendedName>
        <fullName evidence="4">SHSP domain-containing protein</fullName>
    </recommendedName>
</protein>
<evidence type="ECO:0000256" key="3">
    <source>
        <dbReference type="RuleBase" id="RU003616"/>
    </source>
</evidence>
<dbReference type="InterPro" id="IPR002068">
    <property type="entry name" value="A-crystallin/Hsp20_dom"/>
</dbReference>
<organism evidence="5 6">
    <name type="scientific">Ensete ventricosum</name>
    <name type="common">Abyssinian banana</name>
    <name type="synonym">Musa ensete</name>
    <dbReference type="NCBI Taxonomy" id="4639"/>
    <lineage>
        <taxon>Eukaryota</taxon>
        <taxon>Viridiplantae</taxon>
        <taxon>Streptophyta</taxon>
        <taxon>Embryophyta</taxon>
        <taxon>Tracheophyta</taxon>
        <taxon>Spermatophyta</taxon>
        <taxon>Magnoliopsida</taxon>
        <taxon>Liliopsida</taxon>
        <taxon>Zingiberales</taxon>
        <taxon>Musaceae</taxon>
        <taxon>Ensete</taxon>
    </lineage>
</organism>
<feature type="domain" description="SHSP" evidence="4">
    <location>
        <begin position="43"/>
        <end position="157"/>
    </location>
</feature>
<dbReference type="EMBL" id="JAQQAF010000009">
    <property type="protein sequence ID" value="KAJ8459936.1"/>
    <property type="molecule type" value="Genomic_DNA"/>
</dbReference>
<dbReference type="Gene3D" id="2.60.40.790">
    <property type="match status" value="1"/>
</dbReference>
<dbReference type="InterPro" id="IPR008978">
    <property type="entry name" value="HSP20-like_chaperone"/>
</dbReference>
<keyword evidence="6" id="KW-1185">Reference proteome</keyword>
<proteinExistence type="inferred from homology"/>
<dbReference type="InterPro" id="IPR031107">
    <property type="entry name" value="Small_HSP"/>
</dbReference>
<keyword evidence="1" id="KW-0346">Stress response</keyword>
<evidence type="ECO:0000313" key="6">
    <source>
        <dbReference type="Proteomes" id="UP001222027"/>
    </source>
</evidence>